<keyword evidence="2" id="KW-0677">Repeat</keyword>
<evidence type="ECO:0000313" key="5">
    <source>
        <dbReference type="Proteomes" id="UP000366872"/>
    </source>
</evidence>
<dbReference type="GO" id="GO:0016746">
    <property type="term" value="F:acyltransferase activity"/>
    <property type="evidence" value="ECO:0007669"/>
    <property type="project" value="UniProtKB-KW"/>
</dbReference>
<name>A0A6C2TX75_PONDE</name>
<dbReference type="Pfam" id="PF00132">
    <property type="entry name" value="Hexapep"/>
    <property type="match status" value="1"/>
</dbReference>
<dbReference type="PROSITE" id="PS00101">
    <property type="entry name" value="HEXAPEP_TRANSFERASES"/>
    <property type="match status" value="1"/>
</dbReference>
<dbReference type="InterPro" id="IPR011004">
    <property type="entry name" value="Trimer_LpxA-like_sf"/>
</dbReference>
<evidence type="ECO:0000256" key="2">
    <source>
        <dbReference type="ARBA" id="ARBA00022737"/>
    </source>
</evidence>
<dbReference type="PANTHER" id="PTHR23416">
    <property type="entry name" value="SIALIC ACID SYNTHASE-RELATED"/>
    <property type="match status" value="1"/>
</dbReference>
<sequence length="215" mass="23597">MSGFNRKYDFPIHFVVAWDRLMSQLFCLAGTLWAKIMLRVHHGSYGRNLQVDGFVWVRCRRRGQIVLGDNCKINSRFGANLVGRMNPVVLQCTENGRITIGNNSGVSFAILSSRSSIDIGQHVNIGGNVRIFDHDYHSLNYMDRRDGALDVNGTKSSPIKIGNDVFVGTNSIILKGATIGDRSIIAAGSIVSGSIPPDEIWGGNPARLIRKINVG</sequence>
<keyword evidence="5" id="KW-1185">Reference proteome</keyword>
<dbReference type="CDD" id="cd04647">
    <property type="entry name" value="LbH_MAT_like"/>
    <property type="match status" value="1"/>
</dbReference>
<dbReference type="AlphaFoldDB" id="A0A6C2TX75"/>
<protein>
    <submittedName>
        <fullName evidence="4">Galactoside O-acetyltransferase</fullName>
    </submittedName>
</protein>
<reference evidence="4 5" key="1">
    <citation type="submission" date="2019-04" db="EMBL/GenBank/DDBJ databases">
        <authorList>
            <person name="Van Vliet M D."/>
        </authorList>
    </citation>
    <scope>NUCLEOTIDE SEQUENCE [LARGE SCALE GENOMIC DNA]</scope>
    <source>
        <strain evidence="4 5">F1</strain>
    </source>
</reference>
<dbReference type="Proteomes" id="UP000366872">
    <property type="component" value="Unassembled WGS sequence"/>
</dbReference>
<dbReference type="InterPro" id="IPR051159">
    <property type="entry name" value="Hexapeptide_acetyltransf"/>
</dbReference>
<evidence type="ECO:0000313" key="4">
    <source>
        <dbReference type="EMBL" id="VGO12152.1"/>
    </source>
</evidence>
<evidence type="ECO:0000256" key="3">
    <source>
        <dbReference type="ARBA" id="ARBA00023315"/>
    </source>
</evidence>
<dbReference type="InterPro" id="IPR001451">
    <property type="entry name" value="Hexapep"/>
</dbReference>
<dbReference type="SUPFAM" id="SSF51161">
    <property type="entry name" value="Trimeric LpxA-like enzymes"/>
    <property type="match status" value="1"/>
</dbReference>
<organism evidence="4 5">
    <name type="scientific">Pontiella desulfatans</name>
    <dbReference type="NCBI Taxonomy" id="2750659"/>
    <lineage>
        <taxon>Bacteria</taxon>
        <taxon>Pseudomonadati</taxon>
        <taxon>Kiritimatiellota</taxon>
        <taxon>Kiritimatiellia</taxon>
        <taxon>Kiritimatiellales</taxon>
        <taxon>Pontiellaceae</taxon>
        <taxon>Pontiella</taxon>
    </lineage>
</organism>
<keyword evidence="3" id="KW-0012">Acyltransferase</keyword>
<dbReference type="PANTHER" id="PTHR23416:SF78">
    <property type="entry name" value="LIPOPOLYSACCHARIDE BIOSYNTHESIS O-ACETYL TRANSFERASE WBBJ-RELATED"/>
    <property type="match status" value="1"/>
</dbReference>
<accession>A0A6C2TX75</accession>
<keyword evidence="1 4" id="KW-0808">Transferase</keyword>
<evidence type="ECO:0000256" key="1">
    <source>
        <dbReference type="ARBA" id="ARBA00022679"/>
    </source>
</evidence>
<dbReference type="EMBL" id="CAAHFG010000001">
    <property type="protein sequence ID" value="VGO12152.1"/>
    <property type="molecule type" value="Genomic_DNA"/>
</dbReference>
<proteinExistence type="predicted"/>
<gene>
    <name evidence="4" type="primary">lacA_1</name>
    <name evidence="4" type="ORF">PDESU_00703</name>
</gene>
<dbReference type="Gene3D" id="2.160.10.10">
    <property type="entry name" value="Hexapeptide repeat proteins"/>
    <property type="match status" value="1"/>
</dbReference>
<dbReference type="InterPro" id="IPR018357">
    <property type="entry name" value="Hexapep_transf_CS"/>
</dbReference>